<organism evidence="2 3">
    <name type="scientific">Stephania cephalantha</name>
    <dbReference type="NCBI Taxonomy" id="152367"/>
    <lineage>
        <taxon>Eukaryota</taxon>
        <taxon>Viridiplantae</taxon>
        <taxon>Streptophyta</taxon>
        <taxon>Embryophyta</taxon>
        <taxon>Tracheophyta</taxon>
        <taxon>Spermatophyta</taxon>
        <taxon>Magnoliopsida</taxon>
        <taxon>Ranunculales</taxon>
        <taxon>Menispermaceae</taxon>
        <taxon>Menispermoideae</taxon>
        <taxon>Cissampelideae</taxon>
        <taxon>Stephania</taxon>
    </lineage>
</organism>
<dbReference type="PANTHER" id="PTHR37613">
    <property type="entry name" value="DUF4378 DOMAIN PROTEIN"/>
    <property type="match status" value="1"/>
</dbReference>
<accession>A0AAP0L8N6</accession>
<name>A0AAP0L8N6_9MAGN</name>
<comment type="caution">
    <text evidence="2">The sequence shown here is derived from an EMBL/GenBank/DDBJ whole genome shotgun (WGS) entry which is preliminary data.</text>
</comment>
<dbReference type="PANTHER" id="PTHR37613:SF4">
    <property type="entry name" value="DUF4378 DOMAIN-CONTAINING PROTEIN"/>
    <property type="match status" value="1"/>
</dbReference>
<evidence type="ECO:0000313" key="3">
    <source>
        <dbReference type="Proteomes" id="UP001419268"/>
    </source>
</evidence>
<proteinExistence type="predicted"/>
<protein>
    <submittedName>
        <fullName evidence="2">Uncharacterized protein</fullName>
    </submittedName>
</protein>
<evidence type="ECO:0000256" key="1">
    <source>
        <dbReference type="SAM" id="MobiDB-lite"/>
    </source>
</evidence>
<gene>
    <name evidence="2" type="ORF">Scep_001231</name>
</gene>
<dbReference type="Proteomes" id="UP001419268">
    <property type="component" value="Unassembled WGS sequence"/>
</dbReference>
<dbReference type="EMBL" id="JBBNAG010000001">
    <property type="protein sequence ID" value="KAK9166040.1"/>
    <property type="molecule type" value="Genomic_DNA"/>
</dbReference>
<reference evidence="2 3" key="1">
    <citation type="submission" date="2024-01" db="EMBL/GenBank/DDBJ databases">
        <title>Genome assemblies of Stephania.</title>
        <authorList>
            <person name="Yang L."/>
        </authorList>
    </citation>
    <scope>NUCLEOTIDE SEQUENCE [LARGE SCALE GENOMIC DNA]</scope>
    <source>
        <strain evidence="2">JXDWG</strain>
        <tissue evidence="2">Leaf</tissue>
    </source>
</reference>
<dbReference type="AlphaFoldDB" id="A0AAP0L8N6"/>
<sequence length="335" mass="38111">MASKPESPKRLGELLQEQQEPFLLDVFLYERGYSKKGIHSKGRSNENSSNYNSKGTRNSSLTRKNEKSCSVGESDEFASASSMTVFDTESDEGDKSPSLPPQNIPSSSSATNIPALELQYLRQQKIIDRVQQWNCMEETKQHSPVSVLELPFDEVTFCSRRNKKNKPSTSKYRLPDEAIEDSIFSAAIGELFRHSTVETRQRFGTEKAQKLMNSSSQKLKTKTAIVQTQQLLFDCVIEAVEKTANKDSRKRLQELLEAEKIDKFVDDHGISLWGIQSPYLQNVTQLITSNFMNGRVEGREMLLQVKKIGLQIEDAIWEDMKNEIIVDLLRRLGLH</sequence>
<evidence type="ECO:0000313" key="2">
    <source>
        <dbReference type="EMBL" id="KAK9166040.1"/>
    </source>
</evidence>
<keyword evidence="3" id="KW-1185">Reference proteome</keyword>
<feature type="region of interest" description="Disordered" evidence="1">
    <location>
        <begin position="37"/>
        <end position="111"/>
    </location>
</feature>
<feature type="compositionally biased region" description="Polar residues" evidence="1">
    <location>
        <begin position="45"/>
        <end position="62"/>
    </location>
</feature>